<dbReference type="InterPro" id="IPR023393">
    <property type="entry name" value="START-like_dom_sf"/>
</dbReference>
<dbReference type="AlphaFoldDB" id="A0AAV7HLN3"/>
<comment type="caution">
    <text evidence="1">The sequence shown here is derived from an EMBL/GenBank/DDBJ whole genome shotgun (WGS) entry which is preliminary data.</text>
</comment>
<evidence type="ECO:0000313" key="1">
    <source>
        <dbReference type="EMBL" id="KAH0469551.1"/>
    </source>
</evidence>
<dbReference type="Proteomes" id="UP000775213">
    <property type="component" value="Unassembled WGS sequence"/>
</dbReference>
<evidence type="ECO:0008006" key="3">
    <source>
        <dbReference type="Google" id="ProtNLM"/>
    </source>
</evidence>
<proteinExistence type="predicted"/>
<evidence type="ECO:0000313" key="2">
    <source>
        <dbReference type="Proteomes" id="UP000775213"/>
    </source>
</evidence>
<sequence>MPSSSSFALRPSFFYSSDVLIRRSSFIFFSEQSHGENLSFYRRRFFIFSKPSHDPIEFTPLQSLHPEDKAAVEEQKLQRDLFLEAMAGDERFEIEVLKVEGKMNRRRIRSRVRVDADLSTLWRVLTDYDGLANFIPSLAVSQLLEKREKFARLYQVEILPYRNSLKF</sequence>
<protein>
    <recommendedName>
        <fullName evidence="3">Coenzyme Q-binding protein COQ10 START domain-containing protein</fullName>
    </recommendedName>
</protein>
<gene>
    <name evidence="1" type="ORF">IEQ34_001109</name>
</gene>
<keyword evidence="2" id="KW-1185">Reference proteome</keyword>
<organism evidence="1 2">
    <name type="scientific">Dendrobium chrysotoxum</name>
    <name type="common">Orchid</name>
    <dbReference type="NCBI Taxonomy" id="161865"/>
    <lineage>
        <taxon>Eukaryota</taxon>
        <taxon>Viridiplantae</taxon>
        <taxon>Streptophyta</taxon>
        <taxon>Embryophyta</taxon>
        <taxon>Tracheophyta</taxon>
        <taxon>Spermatophyta</taxon>
        <taxon>Magnoliopsida</taxon>
        <taxon>Liliopsida</taxon>
        <taxon>Asparagales</taxon>
        <taxon>Orchidaceae</taxon>
        <taxon>Epidendroideae</taxon>
        <taxon>Malaxideae</taxon>
        <taxon>Dendrobiinae</taxon>
        <taxon>Dendrobium</taxon>
    </lineage>
</organism>
<dbReference type="SUPFAM" id="SSF55961">
    <property type="entry name" value="Bet v1-like"/>
    <property type="match status" value="1"/>
</dbReference>
<dbReference type="Gene3D" id="3.30.530.20">
    <property type="match status" value="1"/>
</dbReference>
<reference evidence="1 2" key="1">
    <citation type="journal article" date="2021" name="Hortic Res">
        <title>Chromosome-scale assembly of the Dendrobium chrysotoxum genome enhances the understanding of orchid evolution.</title>
        <authorList>
            <person name="Zhang Y."/>
            <person name="Zhang G.Q."/>
            <person name="Zhang D."/>
            <person name="Liu X.D."/>
            <person name="Xu X.Y."/>
            <person name="Sun W.H."/>
            <person name="Yu X."/>
            <person name="Zhu X."/>
            <person name="Wang Z.W."/>
            <person name="Zhao X."/>
            <person name="Zhong W.Y."/>
            <person name="Chen H."/>
            <person name="Yin W.L."/>
            <person name="Huang T."/>
            <person name="Niu S.C."/>
            <person name="Liu Z.J."/>
        </authorList>
    </citation>
    <scope>NUCLEOTIDE SEQUENCE [LARGE SCALE GENOMIC DNA]</scope>
    <source>
        <strain evidence="1">Lindl</strain>
    </source>
</reference>
<dbReference type="EMBL" id="JAGFBR010000002">
    <property type="protein sequence ID" value="KAH0469551.1"/>
    <property type="molecule type" value="Genomic_DNA"/>
</dbReference>
<name>A0AAV7HLN3_DENCH</name>
<dbReference type="PANTHER" id="PTHR34060">
    <property type="entry name" value="POLYKETIDE CYCLASE / DEHYDRASE AND LIPID TRANSPORT PROTEIN"/>
    <property type="match status" value="1"/>
</dbReference>
<dbReference type="PANTHER" id="PTHR34060:SF1">
    <property type="entry name" value="POLYKETIDE CYCLASE _ DEHYDRASE AND LIPID TRANSPORT PROTEIN"/>
    <property type="match status" value="1"/>
</dbReference>
<accession>A0AAV7HLN3</accession>